<feature type="compositionally biased region" description="Low complexity" evidence="1">
    <location>
        <begin position="313"/>
        <end position="324"/>
    </location>
</feature>
<feature type="region of interest" description="Disordered" evidence="1">
    <location>
        <begin position="310"/>
        <end position="343"/>
    </location>
</feature>
<protein>
    <recommendedName>
        <fullName evidence="3">CorA-like transporter domain-containing protein</fullName>
    </recommendedName>
</protein>
<dbReference type="OrthoDB" id="5396681at2759"/>
<evidence type="ECO:0000313" key="4">
    <source>
        <dbReference type="EMBL" id="KAF2764908.1"/>
    </source>
</evidence>
<accession>A0A6G1KXK7</accession>
<keyword evidence="5" id="KW-1185">Reference proteome</keyword>
<organism evidence="4 5">
    <name type="scientific">Teratosphaeria nubilosa</name>
    <dbReference type="NCBI Taxonomy" id="161662"/>
    <lineage>
        <taxon>Eukaryota</taxon>
        <taxon>Fungi</taxon>
        <taxon>Dikarya</taxon>
        <taxon>Ascomycota</taxon>
        <taxon>Pezizomycotina</taxon>
        <taxon>Dothideomycetes</taxon>
        <taxon>Dothideomycetidae</taxon>
        <taxon>Mycosphaerellales</taxon>
        <taxon>Teratosphaeriaceae</taxon>
        <taxon>Teratosphaeria</taxon>
    </lineage>
</organism>
<keyword evidence="2" id="KW-0472">Membrane</keyword>
<dbReference type="Gene3D" id="1.20.58.340">
    <property type="entry name" value="Magnesium transport protein CorA, transmembrane region"/>
    <property type="match status" value="1"/>
</dbReference>
<sequence length="573" mass="65574">MFAKRRLNILPTYFCLFSGAAAARITFWELRRYDEGYHASEVVNYGALKAHFETAITQHRSDPRRRFVFLQAPHSRAPLNATYEMFTYAMTYLQVMPAFLEVVFPFGSQHSPRDFHFSTISTDSRLVSSDRGFGINELSRSGRHVEVCYSLKSVERTPDINPWSIRQCSVYQKYDIETEQSTWIIVKGNSLMQDLITKHTLRETVQSGHQSEHAWSALTSAIDTHALIAAWAGENWHWYINELETQFQELTSPLLTLSSAGSSLIGPPARPPLQLPPQTIAAEQKIAPKMRTRPPARKWSFQTLPDTAKRSLSRSTMRSSTTYSGVEKTVPQETFQRSPQPAMDPFSFRDLPKVLSLQEKSNELLLILSSNCYIIERLQKSYKTAFESRDNASMVNQDVLSAFSRFQCDMDDIVDKLRMQRTRVETLTHMINERKAVLNSVLQEQGMKASNKLAEEAKVSTEKMEAMTKEMQYIARKTQVETVSMRAITLVTLFFLPGTFISTLMSTPIVDFSTSSSGFSGHNIGYGALQFFIVVSIPLMCLTFAAWYVVHWREKRRERHRDEENLSDTSHLR</sequence>
<evidence type="ECO:0000259" key="3">
    <source>
        <dbReference type="Pfam" id="PF26616"/>
    </source>
</evidence>
<evidence type="ECO:0000313" key="5">
    <source>
        <dbReference type="Proteomes" id="UP000799436"/>
    </source>
</evidence>
<dbReference type="EMBL" id="ML995906">
    <property type="protein sequence ID" value="KAF2764908.1"/>
    <property type="molecule type" value="Genomic_DNA"/>
</dbReference>
<dbReference type="InterPro" id="IPR058257">
    <property type="entry name" value="CorA-like_dom"/>
</dbReference>
<reference evidence="4" key="1">
    <citation type="journal article" date="2020" name="Stud. Mycol.">
        <title>101 Dothideomycetes genomes: a test case for predicting lifestyles and emergence of pathogens.</title>
        <authorList>
            <person name="Haridas S."/>
            <person name="Albert R."/>
            <person name="Binder M."/>
            <person name="Bloem J."/>
            <person name="Labutti K."/>
            <person name="Salamov A."/>
            <person name="Andreopoulos B."/>
            <person name="Baker S."/>
            <person name="Barry K."/>
            <person name="Bills G."/>
            <person name="Bluhm B."/>
            <person name="Cannon C."/>
            <person name="Castanera R."/>
            <person name="Culley D."/>
            <person name="Daum C."/>
            <person name="Ezra D."/>
            <person name="Gonzalez J."/>
            <person name="Henrissat B."/>
            <person name="Kuo A."/>
            <person name="Liang C."/>
            <person name="Lipzen A."/>
            <person name="Lutzoni F."/>
            <person name="Magnuson J."/>
            <person name="Mondo S."/>
            <person name="Nolan M."/>
            <person name="Ohm R."/>
            <person name="Pangilinan J."/>
            <person name="Park H.-J."/>
            <person name="Ramirez L."/>
            <person name="Alfaro M."/>
            <person name="Sun H."/>
            <person name="Tritt A."/>
            <person name="Yoshinaga Y."/>
            <person name="Zwiers L.-H."/>
            <person name="Turgeon B."/>
            <person name="Goodwin S."/>
            <person name="Spatafora J."/>
            <person name="Crous P."/>
            <person name="Grigoriev I."/>
        </authorList>
    </citation>
    <scope>NUCLEOTIDE SEQUENCE</scope>
    <source>
        <strain evidence="4">CBS 116005</strain>
    </source>
</reference>
<name>A0A6G1KXK7_9PEZI</name>
<feature type="transmembrane region" description="Helical" evidence="2">
    <location>
        <begin position="487"/>
        <end position="509"/>
    </location>
</feature>
<dbReference type="Proteomes" id="UP000799436">
    <property type="component" value="Unassembled WGS sequence"/>
</dbReference>
<feature type="domain" description="CorA-like transporter" evidence="3">
    <location>
        <begin position="16"/>
        <end position="252"/>
    </location>
</feature>
<dbReference type="AlphaFoldDB" id="A0A6G1KXK7"/>
<keyword evidence="2" id="KW-0812">Transmembrane</keyword>
<proteinExistence type="predicted"/>
<evidence type="ECO:0000256" key="2">
    <source>
        <dbReference type="SAM" id="Phobius"/>
    </source>
</evidence>
<feature type="transmembrane region" description="Helical" evidence="2">
    <location>
        <begin position="85"/>
        <end position="104"/>
    </location>
</feature>
<evidence type="ECO:0000256" key="1">
    <source>
        <dbReference type="SAM" id="MobiDB-lite"/>
    </source>
</evidence>
<keyword evidence="2" id="KW-1133">Transmembrane helix</keyword>
<gene>
    <name evidence="4" type="ORF">EJ03DRAFT_223120</name>
</gene>
<dbReference type="Pfam" id="PF26616">
    <property type="entry name" value="CorA-like"/>
    <property type="match status" value="1"/>
</dbReference>
<feature type="transmembrane region" description="Helical" evidence="2">
    <location>
        <begin position="529"/>
        <end position="550"/>
    </location>
</feature>